<dbReference type="GO" id="GO:0016887">
    <property type="term" value="F:ATP hydrolysis activity"/>
    <property type="evidence" value="ECO:0007669"/>
    <property type="project" value="InterPro"/>
</dbReference>
<dbReference type="Pfam" id="PF17863">
    <property type="entry name" value="AAA_lid_2"/>
    <property type="match status" value="1"/>
</dbReference>
<accession>A0A3N6NNS4</accession>
<dbReference type="CDD" id="cd00009">
    <property type="entry name" value="AAA"/>
    <property type="match status" value="1"/>
</dbReference>
<feature type="domain" description="ATPase AAA-3" evidence="1">
    <location>
        <begin position="59"/>
        <end position="188"/>
    </location>
</feature>
<proteinExistence type="predicted"/>
<dbReference type="GO" id="GO:0005524">
    <property type="term" value="F:ATP binding"/>
    <property type="evidence" value="ECO:0007669"/>
    <property type="project" value="InterPro"/>
</dbReference>
<evidence type="ECO:0000313" key="3">
    <source>
        <dbReference type="EMBL" id="RQH01223.1"/>
    </source>
</evidence>
<dbReference type="AlphaFoldDB" id="A0A3N6NNS4"/>
<reference evidence="3 4" key="1">
    <citation type="submission" date="2018-10" db="EMBL/GenBank/DDBJ databases">
        <title>Natrarchaeobius chitinivorans gen. nov., sp. nov., and Natrarchaeobius haloalkaliphilus sp. nov., alkaliphilic, chitin-utilizing haloarchaea from hypersaline alkaline lakes.</title>
        <authorList>
            <person name="Sorokin D.Y."/>
            <person name="Elcheninov A.G."/>
            <person name="Kostrikina N.A."/>
            <person name="Bale N.J."/>
            <person name="Sinninghe Damste J.S."/>
            <person name="Khijniak T.V."/>
            <person name="Kublanov I.V."/>
            <person name="Toshchakov S.V."/>
        </authorList>
    </citation>
    <scope>NUCLEOTIDE SEQUENCE [LARGE SCALE GENOMIC DNA]</scope>
    <source>
        <strain evidence="3 4">AArcht7</strain>
    </source>
</reference>
<dbReference type="Proteomes" id="UP000281431">
    <property type="component" value="Unassembled WGS sequence"/>
</dbReference>
<feature type="domain" description="ChlI/MoxR AAA lid" evidence="2">
    <location>
        <begin position="256"/>
        <end position="316"/>
    </location>
</feature>
<dbReference type="Pfam" id="PF07726">
    <property type="entry name" value="AAA_3"/>
    <property type="match status" value="1"/>
</dbReference>
<dbReference type="InterPro" id="IPR050764">
    <property type="entry name" value="CbbQ/NirQ/NorQ/GpvN"/>
</dbReference>
<gene>
    <name evidence="3" type="ORF">EA472_07135</name>
</gene>
<dbReference type="OrthoDB" id="24581at2157"/>
<dbReference type="Gene3D" id="3.40.50.300">
    <property type="entry name" value="P-loop containing nucleotide triphosphate hydrolases"/>
    <property type="match status" value="1"/>
</dbReference>
<sequence>MSDAKQTHEPDAESAADEPLSVDRVADLCDDLAANVSRVIVGHDEAIEHVVTAILGRGHVLLEDVPGVGKTMLARSIATSVDCTFRRVQFTPDLLPSDVTGVNVFNQKTREFEFQPGPVFGNIVLGDEINRAPPKTQSALLEAMEEGQVTVDGETRELPAPFTVIATQNAVEPNRTYDLPFAELDRFMKKLRLGYPAPNEEAKLLERTVGHHPIESLDPVTDRETLVRARETVAEVRVEEPVRAYATRLVGYTRDNAQVGVSPRGTIALLRAAQARAVIDGRGYVVPDDVKAEAPVVLSHRIRTHADAQDGTDVVEDALERVSVDRTRG</sequence>
<dbReference type="PANTHER" id="PTHR42759">
    <property type="entry name" value="MOXR FAMILY PROTEIN"/>
    <property type="match status" value="1"/>
</dbReference>
<dbReference type="Gene3D" id="1.10.8.80">
    <property type="entry name" value="Magnesium chelatase subunit I, C-Terminal domain"/>
    <property type="match status" value="1"/>
</dbReference>
<name>A0A3N6NNS4_NATCH</name>
<protein>
    <submittedName>
        <fullName evidence="3">AAA family ATPase</fullName>
    </submittedName>
</protein>
<keyword evidence="4" id="KW-1185">Reference proteome</keyword>
<evidence type="ECO:0000259" key="1">
    <source>
        <dbReference type="Pfam" id="PF07726"/>
    </source>
</evidence>
<dbReference type="InterPro" id="IPR041628">
    <property type="entry name" value="ChlI/MoxR_AAA_lid"/>
</dbReference>
<dbReference type="PIRSF" id="PIRSF002849">
    <property type="entry name" value="AAA_ATPase_chaperone_MoxR_prd"/>
    <property type="match status" value="1"/>
</dbReference>
<dbReference type="SUPFAM" id="SSF52540">
    <property type="entry name" value="P-loop containing nucleoside triphosphate hydrolases"/>
    <property type="match status" value="1"/>
</dbReference>
<comment type="caution">
    <text evidence="3">The sequence shown here is derived from an EMBL/GenBank/DDBJ whole genome shotgun (WGS) entry which is preliminary data.</text>
</comment>
<dbReference type="InterPro" id="IPR027417">
    <property type="entry name" value="P-loop_NTPase"/>
</dbReference>
<dbReference type="PANTHER" id="PTHR42759:SF5">
    <property type="entry name" value="METHANOL DEHYDROGENASE REGULATOR"/>
    <property type="match status" value="1"/>
</dbReference>
<organism evidence="3 4">
    <name type="scientific">Natrarchaeobius chitinivorans</name>
    <dbReference type="NCBI Taxonomy" id="1679083"/>
    <lineage>
        <taxon>Archaea</taxon>
        <taxon>Methanobacteriati</taxon>
        <taxon>Methanobacteriota</taxon>
        <taxon>Stenosarchaea group</taxon>
        <taxon>Halobacteria</taxon>
        <taxon>Halobacteriales</taxon>
        <taxon>Natrialbaceae</taxon>
        <taxon>Natrarchaeobius</taxon>
    </lineage>
</organism>
<dbReference type="EMBL" id="REFZ01000004">
    <property type="protein sequence ID" value="RQH01223.1"/>
    <property type="molecule type" value="Genomic_DNA"/>
</dbReference>
<evidence type="ECO:0000259" key="2">
    <source>
        <dbReference type="Pfam" id="PF17863"/>
    </source>
</evidence>
<evidence type="ECO:0000313" key="4">
    <source>
        <dbReference type="Proteomes" id="UP000281431"/>
    </source>
</evidence>
<dbReference type="InterPro" id="IPR011703">
    <property type="entry name" value="ATPase_AAA-3"/>
</dbReference>